<dbReference type="Proteomes" id="UP000326759">
    <property type="component" value="Unassembled WGS sequence"/>
</dbReference>
<evidence type="ECO:0000313" key="3">
    <source>
        <dbReference type="Proteomes" id="UP000326759"/>
    </source>
</evidence>
<evidence type="ECO:0000313" key="2">
    <source>
        <dbReference type="EMBL" id="KAB7506580.1"/>
    </source>
</evidence>
<accession>A0A5N5TK88</accession>
<protein>
    <submittedName>
        <fullName evidence="2">Uncharacterized protein</fullName>
    </submittedName>
</protein>
<organism evidence="2 3">
    <name type="scientific">Armadillidium nasatum</name>
    <dbReference type="NCBI Taxonomy" id="96803"/>
    <lineage>
        <taxon>Eukaryota</taxon>
        <taxon>Metazoa</taxon>
        <taxon>Ecdysozoa</taxon>
        <taxon>Arthropoda</taxon>
        <taxon>Crustacea</taxon>
        <taxon>Multicrustacea</taxon>
        <taxon>Malacostraca</taxon>
        <taxon>Eumalacostraca</taxon>
        <taxon>Peracarida</taxon>
        <taxon>Isopoda</taxon>
        <taxon>Oniscidea</taxon>
        <taxon>Crinocheta</taxon>
        <taxon>Armadillidiidae</taxon>
        <taxon>Armadillidium</taxon>
    </lineage>
</organism>
<evidence type="ECO:0000256" key="1">
    <source>
        <dbReference type="SAM" id="MobiDB-lite"/>
    </source>
</evidence>
<dbReference type="AlphaFoldDB" id="A0A5N5TK88"/>
<name>A0A5N5TK88_9CRUS</name>
<sequence>MLRSTRNFDVFQCLERISCEMAAPLRDNGNRPFNLESVEKVSRAVKDDFVPSSDHEPVDDLGDEAVEQEGFQTFPTSFIQPGSHFIQVPAGTQFIQPVQVPIQQIPVQPGFQQVLQPAAQFAQTANQFAHVPQQFAQPSVQHFVQQPFQGHAQAFRQGSHPTASINKTFKALLNFGSTGRNPAESNIKRSDEAPEHQERESSPSFFDGYRNMIRRARERSPFFNRFLNPFNVRGRGRRRRRSASAEEAKSKVLHRRKRGIMDTIQRMWGGTQFIGVLDRMMQGTDDSLYPYTRAALMGYTGNTETCEKLYPDCPTSMDEVIDTFNNLRSYFPNGVPFRDRIPVPFRYLIP</sequence>
<reference evidence="2 3" key="1">
    <citation type="journal article" date="2019" name="PLoS Biol.">
        <title>Sex chromosomes control vertical transmission of feminizing Wolbachia symbionts in an isopod.</title>
        <authorList>
            <person name="Becking T."/>
            <person name="Chebbi M.A."/>
            <person name="Giraud I."/>
            <person name="Moumen B."/>
            <person name="Laverre T."/>
            <person name="Caubet Y."/>
            <person name="Peccoud J."/>
            <person name="Gilbert C."/>
            <person name="Cordaux R."/>
        </authorList>
    </citation>
    <scope>NUCLEOTIDE SEQUENCE [LARGE SCALE GENOMIC DNA]</scope>
    <source>
        <strain evidence="2">ANa2</strain>
        <tissue evidence="2">Whole body excluding digestive tract and cuticle</tissue>
    </source>
</reference>
<dbReference type="EMBL" id="SEYY01000739">
    <property type="protein sequence ID" value="KAB7506580.1"/>
    <property type="molecule type" value="Genomic_DNA"/>
</dbReference>
<dbReference type="OrthoDB" id="6378044at2759"/>
<feature type="region of interest" description="Disordered" evidence="1">
    <location>
        <begin position="176"/>
        <end position="205"/>
    </location>
</feature>
<feature type="compositionally biased region" description="Basic and acidic residues" evidence="1">
    <location>
        <begin position="186"/>
        <end position="201"/>
    </location>
</feature>
<comment type="caution">
    <text evidence="2">The sequence shown here is derived from an EMBL/GenBank/DDBJ whole genome shotgun (WGS) entry which is preliminary data.</text>
</comment>
<gene>
    <name evidence="2" type="ORF">Anas_00281</name>
</gene>
<proteinExistence type="predicted"/>
<keyword evidence="3" id="KW-1185">Reference proteome</keyword>